<sequence>MPLASDTTRYIDSSHIGHNVTRICKSHQAQCVTEIPHTSDITWHGDATNIMHNVTRGLPSQREKVLHRCHSHRAQRNTEMPHHTGNNVAQR</sequence>
<dbReference type="AlphaFoldDB" id="A0A9D4QKL3"/>
<comment type="caution">
    <text evidence="2">The sequence shown here is derived from an EMBL/GenBank/DDBJ whole genome shotgun (WGS) entry which is preliminary data.</text>
</comment>
<proteinExistence type="predicted"/>
<evidence type="ECO:0000256" key="1">
    <source>
        <dbReference type="SAM" id="MobiDB-lite"/>
    </source>
</evidence>
<reference evidence="2" key="1">
    <citation type="journal article" date="2019" name="bioRxiv">
        <title>The Genome of the Zebra Mussel, Dreissena polymorpha: A Resource for Invasive Species Research.</title>
        <authorList>
            <person name="McCartney M.A."/>
            <person name="Auch B."/>
            <person name="Kono T."/>
            <person name="Mallez S."/>
            <person name="Zhang Y."/>
            <person name="Obille A."/>
            <person name="Becker A."/>
            <person name="Abrahante J.E."/>
            <person name="Garbe J."/>
            <person name="Badalamenti J.P."/>
            <person name="Herman A."/>
            <person name="Mangelson H."/>
            <person name="Liachko I."/>
            <person name="Sullivan S."/>
            <person name="Sone E.D."/>
            <person name="Koren S."/>
            <person name="Silverstein K.A.T."/>
            <person name="Beckman K.B."/>
            <person name="Gohl D.M."/>
        </authorList>
    </citation>
    <scope>NUCLEOTIDE SEQUENCE</scope>
    <source>
        <strain evidence="2">Duluth1</strain>
        <tissue evidence="2">Whole animal</tissue>
    </source>
</reference>
<gene>
    <name evidence="2" type="ORF">DPMN_108101</name>
</gene>
<feature type="region of interest" description="Disordered" evidence="1">
    <location>
        <begin position="69"/>
        <end position="91"/>
    </location>
</feature>
<reference evidence="2" key="2">
    <citation type="submission" date="2020-11" db="EMBL/GenBank/DDBJ databases">
        <authorList>
            <person name="McCartney M.A."/>
            <person name="Auch B."/>
            <person name="Kono T."/>
            <person name="Mallez S."/>
            <person name="Becker A."/>
            <person name="Gohl D.M."/>
            <person name="Silverstein K.A.T."/>
            <person name="Koren S."/>
            <person name="Bechman K.B."/>
            <person name="Herman A."/>
            <person name="Abrahante J.E."/>
            <person name="Garbe J."/>
        </authorList>
    </citation>
    <scope>NUCLEOTIDE SEQUENCE</scope>
    <source>
        <strain evidence="2">Duluth1</strain>
        <tissue evidence="2">Whole animal</tissue>
    </source>
</reference>
<keyword evidence="3" id="KW-1185">Reference proteome</keyword>
<protein>
    <submittedName>
        <fullName evidence="2">Uncharacterized protein</fullName>
    </submittedName>
</protein>
<evidence type="ECO:0000313" key="2">
    <source>
        <dbReference type="EMBL" id="KAH3834766.1"/>
    </source>
</evidence>
<evidence type="ECO:0000313" key="3">
    <source>
        <dbReference type="Proteomes" id="UP000828390"/>
    </source>
</evidence>
<organism evidence="2 3">
    <name type="scientific">Dreissena polymorpha</name>
    <name type="common">Zebra mussel</name>
    <name type="synonym">Mytilus polymorpha</name>
    <dbReference type="NCBI Taxonomy" id="45954"/>
    <lineage>
        <taxon>Eukaryota</taxon>
        <taxon>Metazoa</taxon>
        <taxon>Spiralia</taxon>
        <taxon>Lophotrochozoa</taxon>
        <taxon>Mollusca</taxon>
        <taxon>Bivalvia</taxon>
        <taxon>Autobranchia</taxon>
        <taxon>Heteroconchia</taxon>
        <taxon>Euheterodonta</taxon>
        <taxon>Imparidentia</taxon>
        <taxon>Neoheterodontei</taxon>
        <taxon>Myida</taxon>
        <taxon>Dreissenoidea</taxon>
        <taxon>Dreissenidae</taxon>
        <taxon>Dreissena</taxon>
    </lineage>
</organism>
<dbReference type="EMBL" id="JAIWYP010000004">
    <property type="protein sequence ID" value="KAH3834766.1"/>
    <property type="molecule type" value="Genomic_DNA"/>
</dbReference>
<name>A0A9D4QKL3_DREPO</name>
<dbReference type="Proteomes" id="UP000828390">
    <property type="component" value="Unassembled WGS sequence"/>
</dbReference>
<accession>A0A9D4QKL3</accession>